<reference evidence="1" key="1">
    <citation type="submission" date="2019-08" db="EMBL/GenBank/DDBJ databases">
        <authorList>
            <person name="Kucharzyk K."/>
            <person name="Murdoch R.W."/>
            <person name="Higgins S."/>
            <person name="Loffler F."/>
        </authorList>
    </citation>
    <scope>NUCLEOTIDE SEQUENCE</scope>
</reference>
<organism evidence="1">
    <name type="scientific">bioreactor metagenome</name>
    <dbReference type="NCBI Taxonomy" id="1076179"/>
    <lineage>
        <taxon>unclassified sequences</taxon>
        <taxon>metagenomes</taxon>
        <taxon>ecological metagenomes</taxon>
    </lineage>
</organism>
<proteinExistence type="predicted"/>
<gene>
    <name evidence="1" type="ORF">SDC9_74773</name>
</gene>
<name>A0A644YP28_9ZZZZ</name>
<evidence type="ECO:0000313" key="1">
    <source>
        <dbReference type="EMBL" id="MPM28253.1"/>
    </source>
</evidence>
<dbReference type="AlphaFoldDB" id="A0A644YP28"/>
<comment type="caution">
    <text evidence="1">The sequence shown here is derived from an EMBL/GenBank/DDBJ whole genome shotgun (WGS) entry which is preliminary data.</text>
</comment>
<accession>A0A644YP28</accession>
<dbReference type="EMBL" id="VSSQ01005204">
    <property type="protein sequence ID" value="MPM28253.1"/>
    <property type="molecule type" value="Genomic_DNA"/>
</dbReference>
<protein>
    <submittedName>
        <fullName evidence="1">Uncharacterized protein</fullName>
    </submittedName>
</protein>
<sequence>MQHVRQARRRFLLDAVDAQAAADALPQAGLHLKFPLPAFQKGLQSGVGRSKGDQLPVSPCTVGAAAREIFHRLQQICFSLGVFAVNQVYAGGKCRFQVLVVPKMLQPQPQQLHKTVSFRPLSVTTSPGRTFLPRWVQTAPLTETSPS</sequence>